<keyword evidence="2" id="KW-0472">Membrane</keyword>
<feature type="compositionally biased region" description="Basic and acidic residues" evidence="1">
    <location>
        <begin position="1557"/>
        <end position="1571"/>
    </location>
</feature>
<dbReference type="Proteomes" id="UP001158067">
    <property type="component" value="Unassembled WGS sequence"/>
</dbReference>
<protein>
    <recommendedName>
        <fullName evidence="5">Transmembrane protein</fullName>
    </recommendedName>
</protein>
<comment type="caution">
    <text evidence="3">The sequence shown here is derived from an EMBL/GenBank/DDBJ whole genome shotgun (WGS) entry which is preliminary data.</text>
</comment>
<dbReference type="EMBL" id="FXUG01000005">
    <property type="protein sequence ID" value="SMP56747.1"/>
    <property type="molecule type" value="Genomic_DNA"/>
</dbReference>
<organism evidence="3 4">
    <name type="scientific">Neorhodopirellula lusitana</name>
    <dbReference type="NCBI Taxonomy" id="445327"/>
    <lineage>
        <taxon>Bacteria</taxon>
        <taxon>Pseudomonadati</taxon>
        <taxon>Planctomycetota</taxon>
        <taxon>Planctomycetia</taxon>
        <taxon>Pirellulales</taxon>
        <taxon>Pirellulaceae</taxon>
        <taxon>Neorhodopirellula</taxon>
    </lineage>
</organism>
<feature type="region of interest" description="Disordered" evidence="1">
    <location>
        <begin position="216"/>
        <end position="241"/>
    </location>
</feature>
<reference evidence="3 4" key="1">
    <citation type="submission" date="2017-05" db="EMBL/GenBank/DDBJ databases">
        <authorList>
            <person name="Varghese N."/>
            <person name="Submissions S."/>
        </authorList>
    </citation>
    <scope>NUCLEOTIDE SEQUENCE [LARGE SCALE GENOMIC DNA]</scope>
    <source>
        <strain evidence="3 4">DSM 25457</strain>
    </source>
</reference>
<evidence type="ECO:0000313" key="3">
    <source>
        <dbReference type="EMBL" id="SMP56747.1"/>
    </source>
</evidence>
<name>A0ABY1Q2Z6_9BACT</name>
<feature type="compositionally biased region" description="Polar residues" evidence="1">
    <location>
        <begin position="1117"/>
        <end position="1132"/>
    </location>
</feature>
<feature type="compositionally biased region" description="Polar residues" evidence="1">
    <location>
        <begin position="216"/>
        <end position="238"/>
    </location>
</feature>
<feature type="compositionally biased region" description="Basic and acidic residues" evidence="1">
    <location>
        <begin position="1395"/>
        <end position="1404"/>
    </location>
</feature>
<dbReference type="RefSeq" id="WP_283432665.1">
    <property type="nucleotide sequence ID" value="NZ_FXUG01000005.1"/>
</dbReference>
<feature type="transmembrane region" description="Helical" evidence="2">
    <location>
        <begin position="1301"/>
        <end position="1320"/>
    </location>
</feature>
<evidence type="ECO:0000256" key="1">
    <source>
        <dbReference type="SAM" id="MobiDB-lite"/>
    </source>
</evidence>
<feature type="compositionally biased region" description="Polar residues" evidence="1">
    <location>
        <begin position="1468"/>
        <end position="1477"/>
    </location>
</feature>
<feature type="transmembrane region" description="Helical" evidence="2">
    <location>
        <begin position="1327"/>
        <end position="1343"/>
    </location>
</feature>
<sequence length="1584" mass="172982">MRPPSSVAKSRRELEHAGTKPSAAGRSTRFAFALLAFVFFSLLGNRPAPAQPPGTMPPSGLLRSEAPWTGPLQGIRPNAFLFQDESNTPVVIPRMSFEEIDRLLKRDRGLRASEQIATLERLDLNGHVSPERAELEARLVIRFDPSVLRHTGQPTAVIDLGFDGSNLLDAANVELLDRQTSVNDAYVCLQPVDEESGEQGGGYQLVIPVESLLDTSDGVTDADSSNLESSNSQRTDSGLTDEGLTQEVDSYESTTLVVLTMKFSNRVDGLSLRQSAMQLKLPNVSTVMNLDFSPRVNLDSQSSGDEKRPVVSLNLVGTGREVVRRVDLGDRFVIECGGGDVSLNWLTLPESLNETGDLIEVESEAEVQWDSPSDPVAMNIRLLTRNLRGPLRSFETQIPAGMVLLSPPELVKVNSSGRNSGDASPGATISSSSAAIGSDNNMLWDVRVVPGEQPGARKVVARWAGHDSVAAAPSAAQLRLQLRQSAVEASAAQPWVLTIPQVDRSIGHRGSVTVRTSEDHRLRWRPRLGIDAIVSLQANDQNGDLSYPFRFSQNRFELPVWLSAKQQQQRLNVNLELEVTRQAARVELVVQADGSGIDPKGLRMEMGDWRLLDIRTSETAVSTSIKPQDPKLDISASDSIVEWQVDTSDGKWPDTYRILAELPAPIRLPASEGEAAGEGTSAGDVVAEEKRGLFETLDLPRLISTTPSVVVTDVRMNLVDRRRESWTVDLPQSPTLQRLETGRRVQFRVISPDSPWILRGQFATKPLKLNWTANVTFLQSGNEWASRAVWSVQSDADLEGRLRFSMPGVDPQWSVAVNGTPAIVRLVEAAESITDDDATVETEEDDTDGLEVELANEPNDASTEAVVDVEEARKLKPSAESTAGLAKRQVWEIVSPELSEGTHQIELSFRQPIPLLSDDSDFVGRGDSNGMIASKLVVPTPVADQVDIPTPVVVSIPTGIADASGYVWRLTPRFDGILSDLATAGDFRQRAAERGDLTDAAIVESDGPRRTSEQWLFRVLPDFAIPVTLRNRDGEEQLTEIPRSFLRSLIGEDFRHEHLLALVQRGERVRLGLPASLKTIRVEVRLDGQPIASTRDASGLRIDFPKIDVATLERRNATSPNGLASDTGSEPNAGTADADRPVNAATALRSAERVHLLDVRIWTETASSPWWSQIRPMLRLPIGSGLQYWQLVVPTDSHLFWASSQSGRAMHWQRDQLRMARLPSISDRELIRWTSDLNWQFGDDPRSPVDGYDPASVAGVLTAEMIRESLSESSFTVPGNRYLFFAGNSHSFSAITVSRTLLWLGVGSMVLILAIGFEWFPSLHHPLTAFALAVFLAGILVLAPDGVVLTAQLVMISLSLVAVFYAISAIVVPRNSQRVLASGANGSSRRVRGSQIERDGRRADSASQRRRTDGERRATLPGDKPVKLGGQSNGILGNSEAKGNEAPTRSVEHEVGSLIGTTQEYAQDTPLSKSGTHSFPGPPAQLNQAAKRDEAAKADQRAQFDRMDGRQEGQDLVHDESGRTDLANSKSGHQDSGHQDSKDQDSEHPNSTEADSVEDRRLDLADSKSKLESPAQTEVPGEDV</sequence>
<keyword evidence="4" id="KW-1185">Reference proteome</keyword>
<evidence type="ECO:0008006" key="5">
    <source>
        <dbReference type="Google" id="ProtNLM"/>
    </source>
</evidence>
<feature type="region of interest" description="Disordered" evidence="1">
    <location>
        <begin position="1115"/>
        <end position="1138"/>
    </location>
</feature>
<proteinExistence type="predicted"/>
<feature type="compositionally biased region" description="Basic and acidic residues" evidence="1">
    <location>
        <begin position="1490"/>
        <end position="1523"/>
    </location>
</feature>
<feature type="region of interest" description="Disordered" evidence="1">
    <location>
        <begin position="1"/>
        <end position="22"/>
    </location>
</feature>
<evidence type="ECO:0000256" key="2">
    <source>
        <dbReference type="SAM" id="Phobius"/>
    </source>
</evidence>
<feature type="compositionally biased region" description="Basic and acidic residues" evidence="1">
    <location>
        <begin position="1532"/>
        <end position="1550"/>
    </location>
</feature>
<feature type="transmembrane region" description="Helical" evidence="2">
    <location>
        <begin position="1349"/>
        <end position="1372"/>
    </location>
</feature>
<evidence type="ECO:0000313" key="4">
    <source>
        <dbReference type="Proteomes" id="UP001158067"/>
    </source>
</evidence>
<accession>A0ABY1Q2Z6</accession>
<gene>
    <name evidence="3" type="ORF">SAMN06265222_105202</name>
</gene>
<keyword evidence="2" id="KW-1133">Transmembrane helix</keyword>
<feature type="region of interest" description="Disordered" evidence="1">
    <location>
        <begin position="1382"/>
        <end position="1451"/>
    </location>
</feature>
<keyword evidence="2" id="KW-0812">Transmembrane</keyword>
<feature type="region of interest" description="Disordered" evidence="1">
    <location>
        <begin position="1468"/>
        <end position="1584"/>
    </location>
</feature>